<dbReference type="Proteomes" id="UP001321473">
    <property type="component" value="Unassembled WGS sequence"/>
</dbReference>
<dbReference type="AlphaFoldDB" id="A0AAQ4EFF5"/>
<dbReference type="GO" id="GO:0008270">
    <property type="term" value="F:zinc ion binding"/>
    <property type="evidence" value="ECO:0007669"/>
    <property type="project" value="UniProtKB-KW"/>
</dbReference>
<dbReference type="PROSITE" id="PS50158">
    <property type="entry name" value="ZF_CCHC"/>
    <property type="match status" value="1"/>
</dbReference>
<gene>
    <name evidence="4" type="ORF">V5799_012057</name>
</gene>
<proteinExistence type="predicted"/>
<keyword evidence="1" id="KW-0862">Zinc</keyword>
<organism evidence="4 5">
    <name type="scientific">Amblyomma americanum</name>
    <name type="common">Lone star tick</name>
    <dbReference type="NCBI Taxonomy" id="6943"/>
    <lineage>
        <taxon>Eukaryota</taxon>
        <taxon>Metazoa</taxon>
        <taxon>Ecdysozoa</taxon>
        <taxon>Arthropoda</taxon>
        <taxon>Chelicerata</taxon>
        <taxon>Arachnida</taxon>
        <taxon>Acari</taxon>
        <taxon>Parasitiformes</taxon>
        <taxon>Ixodida</taxon>
        <taxon>Ixodoidea</taxon>
        <taxon>Ixodidae</taxon>
        <taxon>Amblyomminae</taxon>
        <taxon>Amblyomma</taxon>
    </lineage>
</organism>
<evidence type="ECO:0000313" key="5">
    <source>
        <dbReference type="Proteomes" id="UP001321473"/>
    </source>
</evidence>
<accession>A0AAQ4EFF5</accession>
<dbReference type="InterPro" id="IPR001878">
    <property type="entry name" value="Znf_CCHC"/>
</dbReference>
<name>A0AAQ4EFF5_AMBAM</name>
<reference evidence="4 5" key="1">
    <citation type="journal article" date="2023" name="Arcadia Sci">
        <title>De novo assembly of a long-read Amblyomma americanum tick genome.</title>
        <authorList>
            <person name="Chou S."/>
            <person name="Poskanzer K.E."/>
            <person name="Rollins M."/>
            <person name="Thuy-Boun P.S."/>
        </authorList>
    </citation>
    <scope>NUCLEOTIDE SEQUENCE [LARGE SCALE GENOMIC DNA]</scope>
    <source>
        <strain evidence="4">F_SG_1</strain>
        <tissue evidence="4">Salivary glands</tissue>
    </source>
</reference>
<keyword evidence="1" id="KW-0863">Zinc-finger</keyword>
<evidence type="ECO:0000259" key="3">
    <source>
        <dbReference type="PROSITE" id="PS50158"/>
    </source>
</evidence>
<feature type="region of interest" description="Disordered" evidence="2">
    <location>
        <begin position="160"/>
        <end position="234"/>
    </location>
</feature>
<dbReference type="EMBL" id="JARKHS020016947">
    <property type="protein sequence ID" value="KAK8773410.1"/>
    <property type="molecule type" value="Genomic_DNA"/>
</dbReference>
<evidence type="ECO:0000256" key="2">
    <source>
        <dbReference type="SAM" id="MobiDB-lite"/>
    </source>
</evidence>
<evidence type="ECO:0000313" key="4">
    <source>
        <dbReference type="EMBL" id="KAK8773410.1"/>
    </source>
</evidence>
<feature type="compositionally biased region" description="Basic and acidic residues" evidence="2">
    <location>
        <begin position="209"/>
        <end position="227"/>
    </location>
</feature>
<feature type="domain" description="CCHC-type" evidence="3">
    <location>
        <begin position="90"/>
        <end position="105"/>
    </location>
</feature>
<sequence length="234" mass="25898">MRGTAHEVSTYEAAPHSTVKGVIRGIPLKDVAQEIQANVVHKHNPTALQANRIGKIRSVIAFEGHKVPNYVRYGNQLTECTLHRKQINVCYACGRVGHRMDVCPDPLNTICRGCRISKPDEDHGCVPKCGLYGGKNLTADKACKARFKTPYVVRQRRWERRRAEEDDAGEGTKTRQVLQAEPAVATPSNGGSRDGPPERAGRNLQKRQQCREGHHSGTLDVSWRSEVDLGSTTA</sequence>
<keyword evidence="1" id="KW-0479">Metal-binding</keyword>
<keyword evidence="5" id="KW-1185">Reference proteome</keyword>
<evidence type="ECO:0000256" key="1">
    <source>
        <dbReference type="PROSITE-ProRule" id="PRU00047"/>
    </source>
</evidence>
<comment type="caution">
    <text evidence="4">The sequence shown here is derived from an EMBL/GenBank/DDBJ whole genome shotgun (WGS) entry which is preliminary data.</text>
</comment>
<protein>
    <recommendedName>
        <fullName evidence="3">CCHC-type domain-containing protein</fullName>
    </recommendedName>
</protein>
<dbReference type="GO" id="GO:0003676">
    <property type="term" value="F:nucleic acid binding"/>
    <property type="evidence" value="ECO:0007669"/>
    <property type="project" value="InterPro"/>
</dbReference>